<evidence type="ECO:0000256" key="1">
    <source>
        <dbReference type="SAM" id="Phobius"/>
    </source>
</evidence>
<comment type="caution">
    <text evidence="2">The sequence shown here is derived from an EMBL/GenBank/DDBJ whole genome shotgun (WGS) entry which is preliminary data.</text>
</comment>
<keyword evidence="1" id="KW-1133">Transmembrane helix</keyword>
<dbReference type="AlphaFoldDB" id="A0A926IC19"/>
<dbReference type="Pfam" id="PF16152">
    <property type="entry name" value="DUF4860"/>
    <property type="match status" value="1"/>
</dbReference>
<proteinExistence type="predicted"/>
<protein>
    <submittedName>
        <fullName evidence="2">DUF4860 domain-containing protein</fullName>
    </submittedName>
</protein>
<dbReference type="EMBL" id="JACRTD010000002">
    <property type="protein sequence ID" value="MBC8584727.1"/>
    <property type="molecule type" value="Genomic_DNA"/>
</dbReference>
<keyword evidence="3" id="KW-1185">Reference proteome</keyword>
<dbReference type="RefSeq" id="WP_262394548.1">
    <property type="nucleotide sequence ID" value="NZ_JACRTD010000002.1"/>
</dbReference>
<reference evidence="2" key="1">
    <citation type="submission" date="2020-08" db="EMBL/GenBank/DDBJ databases">
        <title>Genome public.</title>
        <authorList>
            <person name="Liu C."/>
            <person name="Sun Q."/>
        </authorList>
    </citation>
    <scope>NUCLEOTIDE SEQUENCE</scope>
    <source>
        <strain evidence="2">NSJ-64</strain>
    </source>
</reference>
<gene>
    <name evidence="2" type="ORF">H8705_03945</name>
</gene>
<keyword evidence="1" id="KW-0472">Membrane</keyword>
<name>A0A926IC19_9FIRM</name>
<accession>A0A926IC19</accession>
<dbReference type="Proteomes" id="UP000623678">
    <property type="component" value="Unassembled WGS sequence"/>
</dbReference>
<keyword evidence="1" id="KW-0812">Transmembrane</keyword>
<organism evidence="2 3">
    <name type="scientific">Youxingia wuxianensis</name>
    <dbReference type="NCBI Taxonomy" id="2763678"/>
    <lineage>
        <taxon>Bacteria</taxon>
        <taxon>Bacillati</taxon>
        <taxon>Bacillota</taxon>
        <taxon>Clostridia</taxon>
        <taxon>Eubacteriales</taxon>
        <taxon>Oscillospiraceae</taxon>
        <taxon>Youxingia</taxon>
    </lineage>
</organism>
<sequence>MTPVKSRRHAIDILFILALFCVLAASSLFVVMIGVNVYEDIVVRMNDNYDARTTLTYLSEKVRQHDSQGAVYLDSFGDSNALVLEQETAGDTYQTLIYLSKGELKELFVSKDYTPSPEDGETIMSHCEMSIEQTEDGLLFLSIKDSKEQEVSLILSPRCAV</sequence>
<evidence type="ECO:0000313" key="2">
    <source>
        <dbReference type="EMBL" id="MBC8584727.1"/>
    </source>
</evidence>
<feature type="transmembrane region" description="Helical" evidence="1">
    <location>
        <begin position="12"/>
        <end position="38"/>
    </location>
</feature>
<evidence type="ECO:0000313" key="3">
    <source>
        <dbReference type="Proteomes" id="UP000623678"/>
    </source>
</evidence>
<dbReference type="InterPro" id="IPR032340">
    <property type="entry name" value="DUF4860"/>
</dbReference>